<organism evidence="1 2">
    <name type="scientific">Thermococcus siculi</name>
    <dbReference type="NCBI Taxonomy" id="72803"/>
    <lineage>
        <taxon>Archaea</taxon>
        <taxon>Methanobacteriati</taxon>
        <taxon>Methanobacteriota</taxon>
        <taxon>Thermococci</taxon>
        <taxon>Thermococcales</taxon>
        <taxon>Thermococcaceae</taxon>
        <taxon>Thermococcus</taxon>
    </lineage>
</organism>
<keyword evidence="2" id="KW-1185">Reference proteome</keyword>
<dbReference type="OrthoDB" id="102221at2157"/>
<dbReference type="RefSeq" id="WP_088855766.1">
    <property type="nucleotide sequence ID" value="NZ_CP015103.1"/>
</dbReference>
<protein>
    <submittedName>
        <fullName evidence="1">Uncharacterized protein</fullName>
    </submittedName>
</protein>
<reference evidence="1 2" key="1">
    <citation type="submission" date="2016-04" db="EMBL/GenBank/DDBJ databases">
        <title>Complete genome sequence of Thermococcus siculi type strain RG-20.</title>
        <authorList>
            <person name="Oger P.M."/>
        </authorList>
    </citation>
    <scope>NUCLEOTIDE SEQUENCE [LARGE SCALE GENOMIC DNA]</scope>
    <source>
        <strain evidence="1 2">RG-20</strain>
    </source>
</reference>
<dbReference type="Proteomes" id="UP000250125">
    <property type="component" value="Chromosome"/>
</dbReference>
<dbReference type="KEGG" id="tsl:A3L11_04480"/>
<accession>A0A2Z2ML47</accession>
<evidence type="ECO:0000313" key="1">
    <source>
        <dbReference type="EMBL" id="ASJ08528.1"/>
    </source>
</evidence>
<evidence type="ECO:0000313" key="2">
    <source>
        <dbReference type="Proteomes" id="UP000250125"/>
    </source>
</evidence>
<dbReference type="GeneID" id="33317468"/>
<dbReference type="EMBL" id="CP015103">
    <property type="protein sequence ID" value="ASJ08528.1"/>
    <property type="molecule type" value="Genomic_DNA"/>
</dbReference>
<gene>
    <name evidence="1" type="ORF">A3L11_04480</name>
</gene>
<proteinExistence type="predicted"/>
<dbReference type="AlphaFoldDB" id="A0A2Z2ML47"/>
<sequence>MPTVTVKVTVPDNADPEAIKRLVELEVVKLRLMRKNLEGKTSGDFRKLRGILGKAEMGELKAYELEAEFGDLY</sequence>
<name>A0A2Z2ML47_9EURY</name>